<name>A0ABW4HYL0_9BACI</name>
<evidence type="ECO:0000313" key="4">
    <source>
        <dbReference type="Proteomes" id="UP001597221"/>
    </source>
</evidence>
<feature type="domain" description="Glycosyltransferase 2-like" evidence="2">
    <location>
        <begin position="200"/>
        <end position="359"/>
    </location>
</feature>
<evidence type="ECO:0000259" key="2">
    <source>
        <dbReference type="Pfam" id="PF00535"/>
    </source>
</evidence>
<organism evidence="3 4">
    <name type="scientific">Oceanobacillus luteolus</name>
    <dbReference type="NCBI Taxonomy" id="1274358"/>
    <lineage>
        <taxon>Bacteria</taxon>
        <taxon>Bacillati</taxon>
        <taxon>Bacillota</taxon>
        <taxon>Bacilli</taxon>
        <taxon>Bacillales</taxon>
        <taxon>Bacillaceae</taxon>
        <taxon>Oceanobacillus</taxon>
    </lineage>
</organism>
<dbReference type="RefSeq" id="WP_251514446.1">
    <property type="nucleotide sequence ID" value="NZ_JAMBON010000017.1"/>
</dbReference>
<dbReference type="PANTHER" id="PTHR22916:SF3">
    <property type="entry name" value="UDP-GLCNAC:BETAGAL BETA-1,3-N-ACETYLGLUCOSAMINYLTRANSFERASE-LIKE PROTEIN 1"/>
    <property type="match status" value="1"/>
</dbReference>
<proteinExistence type="inferred from homology"/>
<comment type="similarity">
    <text evidence="1">Belongs to the glycosyltransferase 2 family.</text>
</comment>
<dbReference type="Pfam" id="PF00535">
    <property type="entry name" value="Glycos_transf_2"/>
    <property type="match status" value="1"/>
</dbReference>
<dbReference type="CDD" id="cd00761">
    <property type="entry name" value="Glyco_tranf_GTA_type"/>
    <property type="match status" value="1"/>
</dbReference>
<dbReference type="Proteomes" id="UP001597221">
    <property type="component" value="Unassembled WGS sequence"/>
</dbReference>
<comment type="caution">
    <text evidence="3">The sequence shown here is derived from an EMBL/GenBank/DDBJ whole genome shotgun (WGS) entry which is preliminary data.</text>
</comment>
<keyword evidence="4" id="KW-1185">Reference proteome</keyword>
<protein>
    <submittedName>
        <fullName evidence="3">Glycosyltransferase family 2 protein</fullName>
    </submittedName>
</protein>
<dbReference type="SUPFAM" id="SSF53448">
    <property type="entry name" value="Nucleotide-diphospho-sugar transferases"/>
    <property type="match status" value="1"/>
</dbReference>
<reference evidence="4" key="1">
    <citation type="journal article" date="2019" name="Int. J. Syst. Evol. Microbiol.">
        <title>The Global Catalogue of Microorganisms (GCM) 10K type strain sequencing project: providing services to taxonomists for standard genome sequencing and annotation.</title>
        <authorList>
            <consortium name="The Broad Institute Genomics Platform"/>
            <consortium name="The Broad Institute Genome Sequencing Center for Infectious Disease"/>
            <person name="Wu L."/>
            <person name="Ma J."/>
        </authorList>
    </citation>
    <scope>NUCLEOTIDE SEQUENCE [LARGE SCALE GENOMIC DNA]</scope>
    <source>
        <strain evidence="4">CGMCC 1.12376</strain>
    </source>
</reference>
<dbReference type="EMBL" id="JBHUDE010000165">
    <property type="protein sequence ID" value="MFD1609934.1"/>
    <property type="molecule type" value="Genomic_DNA"/>
</dbReference>
<gene>
    <name evidence="3" type="ORF">ACFSBH_20135</name>
</gene>
<accession>A0ABW4HYL0</accession>
<evidence type="ECO:0000313" key="3">
    <source>
        <dbReference type="EMBL" id="MFD1609934.1"/>
    </source>
</evidence>
<dbReference type="InterPro" id="IPR001173">
    <property type="entry name" value="Glyco_trans_2-like"/>
</dbReference>
<dbReference type="InterPro" id="IPR029044">
    <property type="entry name" value="Nucleotide-diphossugar_trans"/>
</dbReference>
<dbReference type="PANTHER" id="PTHR22916">
    <property type="entry name" value="GLYCOSYLTRANSFERASE"/>
    <property type="match status" value="1"/>
</dbReference>
<sequence length="421" mass="49528">MKEITVFLVNYTEQSTIQKTLHSLNIISSKIHSVIVLHEDKSHLYIQHQLFNVEFHKFKTGELSKAVDDLISKIQSEYVLILQNAEYLSPMAITEEFELKASEMVLAHTYHQKQTSVHYPLLIRTEFMKENPFPPEQQLPFSEAIFPAWLSTVDDSRIKIKEKLVMRGREQLNRNWLEKQRFMEKYQTNKTQTTHPSLAIFIANYNMEKYVENAINSCLLQNQKPDRIYIIDDGSSDKSLNKINKWKSISTIEIFHKQNEGKARALNYLLPHVHTNFILELDADDWLDPDAVSVIKKQIADLQDNTAVLYGNLRRWKQTNNSILFKKVSMGRSVKNRQDLLSYHFPLGPRIYRTSSLKKIGGFPIITYQDGRLYEDVSVLNELIKSYKFQYKNFTVYNIREHKESTTRKNLEHWDGFLKYL</sequence>
<dbReference type="Gene3D" id="3.90.550.10">
    <property type="entry name" value="Spore Coat Polysaccharide Biosynthesis Protein SpsA, Chain A"/>
    <property type="match status" value="1"/>
</dbReference>
<evidence type="ECO:0000256" key="1">
    <source>
        <dbReference type="ARBA" id="ARBA00006739"/>
    </source>
</evidence>